<organism evidence="1">
    <name type="scientific">Burkholderia pseudomallei 1710a</name>
    <dbReference type="NCBI Taxonomy" id="320371"/>
    <lineage>
        <taxon>Bacteria</taxon>
        <taxon>Pseudomonadati</taxon>
        <taxon>Pseudomonadota</taxon>
        <taxon>Betaproteobacteria</taxon>
        <taxon>Burkholderiales</taxon>
        <taxon>Burkholderiaceae</taxon>
        <taxon>Burkholderia</taxon>
        <taxon>pseudomallei group</taxon>
    </lineage>
</organism>
<protein>
    <submittedName>
        <fullName evidence="1">Uncharacterized protein</fullName>
    </submittedName>
</protein>
<evidence type="ECO:0000313" key="1">
    <source>
        <dbReference type="EMBL" id="EET03075.1"/>
    </source>
</evidence>
<dbReference type="Proteomes" id="UP000001812">
    <property type="component" value="Chromosome II"/>
</dbReference>
<name>A0A0E1VQD6_BURPE</name>
<reference evidence="1" key="1">
    <citation type="submission" date="2009-05" db="EMBL/GenBank/DDBJ databases">
        <authorList>
            <person name="Harkins D.M."/>
            <person name="DeShazer D."/>
            <person name="Woods D.E."/>
            <person name="Brinkac L.M."/>
            <person name="Brown K.A."/>
            <person name="Hung G.C."/>
            <person name="Tuanyok A."/>
            <person name="Zhang B."/>
            <person name="Nierman W.C."/>
        </authorList>
    </citation>
    <scope>NUCLEOTIDE SEQUENCE [LARGE SCALE GENOMIC DNA]</scope>
    <source>
        <strain evidence="1">1710a</strain>
    </source>
</reference>
<gene>
    <name evidence="1" type="ORF">BURPS1710A_A1267</name>
</gene>
<dbReference type="EMBL" id="CM000833">
    <property type="protein sequence ID" value="EET03075.1"/>
    <property type="molecule type" value="Genomic_DNA"/>
</dbReference>
<proteinExistence type="predicted"/>
<sequence>MRRDVRIDAANGCERAREAKRVGAEASRVVLNQSRQFREGR</sequence>
<dbReference type="AlphaFoldDB" id="A0A0E1VQD6"/>
<accession>A0A0E1VQD6</accession>
<dbReference type="HOGENOM" id="CLU_3266896_0_0_4"/>